<keyword evidence="3" id="KW-1185">Reference proteome</keyword>
<evidence type="ECO:0000313" key="3">
    <source>
        <dbReference type="Proteomes" id="UP001168821"/>
    </source>
</evidence>
<keyword evidence="1" id="KW-1133">Transmembrane helix</keyword>
<evidence type="ECO:0000313" key="2">
    <source>
        <dbReference type="EMBL" id="KAJ3655323.1"/>
    </source>
</evidence>
<feature type="transmembrane region" description="Helical" evidence="1">
    <location>
        <begin position="43"/>
        <end position="63"/>
    </location>
</feature>
<name>A0AA38IHM2_9CUCU</name>
<dbReference type="AlphaFoldDB" id="A0AA38IHM2"/>
<comment type="caution">
    <text evidence="2">The sequence shown here is derived from an EMBL/GenBank/DDBJ whole genome shotgun (WGS) entry which is preliminary data.</text>
</comment>
<reference evidence="2" key="1">
    <citation type="journal article" date="2023" name="G3 (Bethesda)">
        <title>Whole genome assemblies of Zophobas morio and Tenebrio molitor.</title>
        <authorList>
            <person name="Kaur S."/>
            <person name="Stinson S.A."/>
            <person name="diCenzo G.C."/>
        </authorList>
    </citation>
    <scope>NUCLEOTIDE SEQUENCE</scope>
    <source>
        <strain evidence="2">QUZm001</strain>
    </source>
</reference>
<dbReference type="Proteomes" id="UP001168821">
    <property type="component" value="Unassembled WGS sequence"/>
</dbReference>
<proteinExistence type="predicted"/>
<organism evidence="2 3">
    <name type="scientific">Zophobas morio</name>
    <dbReference type="NCBI Taxonomy" id="2755281"/>
    <lineage>
        <taxon>Eukaryota</taxon>
        <taxon>Metazoa</taxon>
        <taxon>Ecdysozoa</taxon>
        <taxon>Arthropoda</taxon>
        <taxon>Hexapoda</taxon>
        <taxon>Insecta</taxon>
        <taxon>Pterygota</taxon>
        <taxon>Neoptera</taxon>
        <taxon>Endopterygota</taxon>
        <taxon>Coleoptera</taxon>
        <taxon>Polyphaga</taxon>
        <taxon>Cucujiformia</taxon>
        <taxon>Tenebrionidae</taxon>
        <taxon>Zophobas</taxon>
    </lineage>
</organism>
<sequence>MPCSFPRTACDDILLSHISLVHGGITMKLSLPDHYLNFARLNFRNGIVLLKVFLIYVFTLYIVECNCQITKMQDNNMLRIYDES</sequence>
<dbReference type="EMBL" id="JALNTZ010000004">
    <property type="protein sequence ID" value="KAJ3655323.1"/>
    <property type="molecule type" value="Genomic_DNA"/>
</dbReference>
<gene>
    <name evidence="2" type="ORF">Zmor_014458</name>
</gene>
<evidence type="ECO:0000256" key="1">
    <source>
        <dbReference type="SAM" id="Phobius"/>
    </source>
</evidence>
<accession>A0AA38IHM2</accession>
<protein>
    <submittedName>
        <fullName evidence="2">Uncharacterized protein</fullName>
    </submittedName>
</protein>
<keyword evidence="1" id="KW-0812">Transmembrane</keyword>
<keyword evidence="1" id="KW-0472">Membrane</keyword>